<dbReference type="PROSITE" id="PS00383">
    <property type="entry name" value="TYR_PHOSPHATASE_1"/>
    <property type="match status" value="1"/>
</dbReference>
<dbReference type="RefSeq" id="WP_045449816.1">
    <property type="nucleotide sequence ID" value="NZ_BBIO01000032.1"/>
</dbReference>
<name>A0A081BFJ3_9HYPH</name>
<dbReference type="STRING" id="1333998.M2A_3310"/>
<sequence length="177" mass="19823">MPRLYVSPLSALENAIRDVSPQRIVSLLDPETMIETPAGFEPARHLRVGVNDIDSHIDFLTAPNEAHVQELIDFLGDWDLREPLLVHCWAGISRSTAAAFITLCLHNPQLEERAIARFVRQKIAHAKPNRLMVEIADDLMRREGRMIAAIEAMGPALDTYEGCLVELPVRPLLKGET</sequence>
<keyword evidence="2" id="KW-1185">Reference proteome</keyword>
<dbReference type="EMBL" id="BBIO01000032">
    <property type="protein sequence ID" value="GAK46811.1"/>
    <property type="molecule type" value="Genomic_DNA"/>
</dbReference>
<proteinExistence type="predicted"/>
<dbReference type="Proteomes" id="UP000028702">
    <property type="component" value="Unassembled WGS sequence"/>
</dbReference>
<dbReference type="eggNOG" id="COG5350">
    <property type="taxonomic scope" value="Bacteria"/>
</dbReference>
<reference evidence="1 2" key="1">
    <citation type="submission" date="2014-07" db="EMBL/GenBank/DDBJ databases">
        <title>Tepidicaulis marinum gen. nov., sp. nov., a novel marine bacterium denitrifying nitrate to nitrous oxide strictly under microaerobic conditions.</title>
        <authorList>
            <person name="Takeuchi M."/>
            <person name="Yamagishi T."/>
            <person name="Kamagata Y."/>
            <person name="Oshima K."/>
            <person name="Hattori M."/>
            <person name="Katayama T."/>
            <person name="Hanada S."/>
            <person name="Tamaki H."/>
            <person name="Marumo K."/>
            <person name="Maeda H."/>
            <person name="Nedachi M."/>
            <person name="Iwasaki W."/>
            <person name="Suwa Y."/>
            <person name="Sakata S."/>
        </authorList>
    </citation>
    <scope>NUCLEOTIDE SEQUENCE [LARGE SCALE GENOMIC DNA]</scope>
    <source>
        <strain evidence="1 2">MA2</strain>
    </source>
</reference>
<protein>
    <submittedName>
        <fullName evidence="1">Conserved protein</fullName>
    </submittedName>
</protein>
<gene>
    <name evidence="1" type="ORF">M2A_3310</name>
</gene>
<dbReference type="InterPro" id="IPR029021">
    <property type="entry name" value="Prot-tyrosine_phosphatase-like"/>
</dbReference>
<dbReference type="SUPFAM" id="SSF52799">
    <property type="entry name" value="(Phosphotyrosine protein) phosphatases II"/>
    <property type="match status" value="1"/>
</dbReference>
<organism evidence="1 2">
    <name type="scientific">Tepidicaulis marinus</name>
    <dbReference type="NCBI Taxonomy" id="1333998"/>
    <lineage>
        <taxon>Bacteria</taxon>
        <taxon>Pseudomonadati</taxon>
        <taxon>Pseudomonadota</taxon>
        <taxon>Alphaproteobacteria</taxon>
        <taxon>Hyphomicrobiales</taxon>
        <taxon>Parvibaculaceae</taxon>
        <taxon>Tepidicaulis</taxon>
    </lineage>
</organism>
<evidence type="ECO:0000313" key="1">
    <source>
        <dbReference type="EMBL" id="GAK46811.1"/>
    </source>
</evidence>
<dbReference type="Gene3D" id="3.90.190.10">
    <property type="entry name" value="Protein tyrosine phosphatase superfamily"/>
    <property type="match status" value="1"/>
</dbReference>
<dbReference type="InterPro" id="IPR016130">
    <property type="entry name" value="Tyr_Pase_AS"/>
</dbReference>
<comment type="caution">
    <text evidence="1">The sequence shown here is derived from an EMBL/GenBank/DDBJ whole genome shotgun (WGS) entry which is preliminary data.</text>
</comment>
<accession>A0A081BFJ3</accession>
<evidence type="ECO:0000313" key="2">
    <source>
        <dbReference type="Proteomes" id="UP000028702"/>
    </source>
</evidence>
<dbReference type="AlphaFoldDB" id="A0A081BFJ3"/>